<dbReference type="Pfam" id="PF25873">
    <property type="entry name" value="WHD_MalT"/>
    <property type="match status" value="1"/>
</dbReference>
<dbReference type="SMART" id="SM00421">
    <property type="entry name" value="HTH_LUXR"/>
    <property type="match status" value="1"/>
</dbReference>
<comment type="caution">
    <text evidence="5">The sequence shown here is derived from an EMBL/GenBank/DDBJ whole genome shotgun (WGS) entry which is preliminary data.</text>
</comment>
<proteinExistence type="predicted"/>
<dbReference type="Proteomes" id="UP001501319">
    <property type="component" value="Unassembled WGS sequence"/>
</dbReference>
<dbReference type="SUPFAM" id="SSF46894">
    <property type="entry name" value="C-terminal effector domain of the bipartite response regulators"/>
    <property type="match status" value="1"/>
</dbReference>
<evidence type="ECO:0000313" key="6">
    <source>
        <dbReference type="Proteomes" id="UP001501319"/>
    </source>
</evidence>
<dbReference type="InterPro" id="IPR036388">
    <property type="entry name" value="WH-like_DNA-bd_sf"/>
</dbReference>
<dbReference type="PANTHER" id="PTHR44688">
    <property type="entry name" value="DNA-BINDING TRANSCRIPTIONAL ACTIVATOR DEVR_DOSR"/>
    <property type="match status" value="1"/>
</dbReference>
<reference evidence="6" key="1">
    <citation type="journal article" date="2019" name="Int. J. Syst. Evol. Microbiol.">
        <title>The Global Catalogue of Microorganisms (GCM) 10K type strain sequencing project: providing services to taxonomists for standard genome sequencing and annotation.</title>
        <authorList>
            <consortium name="The Broad Institute Genomics Platform"/>
            <consortium name="The Broad Institute Genome Sequencing Center for Infectious Disease"/>
            <person name="Wu L."/>
            <person name="Ma J."/>
        </authorList>
    </citation>
    <scope>NUCLEOTIDE SEQUENCE [LARGE SCALE GENOMIC DNA]</scope>
    <source>
        <strain evidence="6">JCM 14306</strain>
    </source>
</reference>
<dbReference type="Pfam" id="PF00196">
    <property type="entry name" value="GerE"/>
    <property type="match status" value="1"/>
</dbReference>
<evidence type="ECO:0000313" key="5">
    <source>
        <dbReference type="EMBL" id="GAA1649072.1"/>
    </source>
</evidence>
<dbReference type="InterPro" id="IPR000792">
    <property type="entry name" value="Tscrpt_reg_LuxR_C"/>
</dbReference>
<evidence type="ECO:0000256" key="2">
    <source>
        <dbReference type="ARBA" id="ARBA00023125"/>
    </source>
</evidence>
<organism evidence="5 6">
    <name type="scientific">Kribbella alba</name>
    <dbReference type="NCBI Taxonomy" id="190197"/>
    <lineage>
        <taxon>Bacteria</taxon>
        <taxon>Bacillati</taxon>
        <taxon>Actinomycetota</taxon>
        <taxon>Actinomycetes</taxon>
        <taxon>Propionibacteriales</taxon>
        <taxon>Kribbellaceae</taxon>
        <taxon>Kribbella</taxon>
    </lineage>
</organism>
<dbReference type="SUPFAM" id="SSF52540">
    <property type="entry name" value="P-loop containing nucleoside triphosphate hydrolases"/>
    <property type="match status" value="1"/>
</dbReference>
<evidence type="ECO:0000256" key="3">
    <source>
        <dbReference type="ARBA" id="ARBA00023163"/>
    </source>
</evidence>
<dbReference type="Gene3D" id="1.10.10.10">
    <property type="entry name" value="Winged helix-like DNA-binding domain superfamily/Winged helix DNA-binding domain"/>
    <property type="match status" value="1"/>
</dbReference>
<dbReference type="InterPro" id="IPR027417">
    <property type="entry name" value="P-loop_NTPase"/>
</dbReference>
<dbReference type="InterPro" id="IPR016032">
    <property type="entry name" value="Sig_transdc_resp-reg_C-effctor"/>
</dbReference>
<dbReference type="InterPro" id="IPR059106">
    <property type="entry name" value="WHD_MalT"/>
</dbReference>
<dbReference type="PANTHER" id="PTHR44688:SF16">
    <property type="entry name" value="DNA-BINDING TRANSCRIPTIONAL ACTIVATOR DEVR_DOSR"/>
    <property type="match status" value="1"/>
</dbReference>
<name>A0ABP4RI75_9ACTN</name>
<keyword evidence="2" id="KW-0238">DNA-binding</keyword>
<protein>
    <submittedName>
        <fullName evidence="5">LuxR C-terminal-related transcriptional regulator</fullName>
    </submittedName>
</protein>
<evidence type="ECO:0000256" key="1">
    <source>
        <dbReference type="ARBA" id="ARBA00023015"/>
    </source>
</evidence>
<dbReference type="PRINTS" id="PR00038">
    <property type="entry name" value="HTHLUXR"/>
</dbReference>
<accession>A0ABP4RI75</accession>
<dbReference type="CDD" id="cd06170">
    <property type="entry name" value="LuxR_C_like"/>
    <property type="match status" value="1"/>
</dbReference>
<feature type="domain" description="HTH luxR-type" evidence="4">
    <location>
        <begin position="690"/>
        <end position="755"/>
    </location>
</feature>
<dbReference type="EMBL" id="BAAANE010000007">
    <property type="protein sequence ID" value="GAA1649072.1"/>
    <property type="molecule type" value="Genomic_DNA"/>
</dbReference>
<evidence type="ECO:0000259" key="4">
    <source>
        <dbReference type="PROSITE" id="PS50043"/>
    </source>
</evidence>
<gene>
    <name evidence="5" type="ORF">GCM10009744_45620</name>
</gene>
<keyword evidence="1" id="KW-0805">Transcription regulation</keyword>
<dbReference type="PROSITE" id="PS50043">
    <property type="entry name" value="HTH_LUXR_2"/>
    <property type="match status" value="1"/>
</dbReference>
<keyword evidence="3" id="KW-0804">Transcription</keyword>
<sequence length="757" mass="80107">MGHSAEITTPQERFMSLDRPAGPLLAVKHTAPPPRPGAIERSRLEQVLRDASSRLTLVVAPAGWGKTSLLARWAAAPGADVAVAWVSLDEGDDDPVRFWRYVLTALHEAGAVGPAALEAVIAPGLEPIDLALPMLLNELAASATRHVLALDDYHVLTDARIHESLEYVIGYLPPTLRIVLAGRTDPALPLARLRARGELTELRADDLRFTPAEAAGLVGAVSGRGPEDGDAMAAWRRTEGWAAGLQLVGLALRGGAGGGAGDRNLLDYLASEVLPSLDPPSRDLLVATAPLERLSGALCDAALETTGSARILEALDHADLFVTSIDGGREWYRCHPLLRDSLLRESPDRPAAGDVLARAAAWYAGLGRLDDAVHHHLLAGDAAAAAELLQEGSGWFLERGLATTFLRLGERLPEAVVSPQLAFALAYAARPGSGDGRIAHWLDLAEVGAGPGHAVLGWHDPRAAILTMRALSIAEAEPDVAVRLAERAVALEDVAGAGPSPASRAALASAYARSGRFAAAAPMLLDSWRQRESAGWSVGLTLQIGGLLGLTLLALERGDDLERLMRQALPLADAVERDWGAAAIPLLAALRVVEGRHAYVRGEVRQARDILEPAIVNAEADGRHLTVVAALVFLADAELGCGHAAAARAALARAREFVEDNAPLTPVAAQWLEEAEQRIGRASVRTATRTGRLIEPLTDRELSILRVMPGSASQREIAAALYLSINTVKAYTKSLYRKLEVGSRADAVSAARGLGLI</sequence>
<keyword evidence="6" id="KW-1185">Reference proteome</keyword>